<organism evidence="8 9">
    <name type="scientific">Spinacia oleracea</name>
    <name type="common">Spinach</name>
    <dbReference type="NCBI Taxonomy" id="3562"/>
    <lineage>
        <taxon>Eukaryota</taxon>
        <taxon>Viridiplantae</taxon>
        <taxon>Streptophyta</taxon>
        <taxon>Embryophyta</taxon>
        <taxon>Tracheophyta</taxon>
        <taxon>Spermatophyta</taxon>
        <taxon>Magnoliopsida</taxon>
        <taxon>eudicotyledons</taxon>
        <taxon>Gunneridae</taxon>
        <taxon>Pentapetalae</taxon>
        <taxon>Caryophyllales</taxon>
        <taxon>Chenopodiaceae</taxon>
        <taxon>Chenopodioideae</taxon>
        <taxon>Anserineae</taxon>
        <taxon>Spinacia</taxon>
    </lineage>
</organism>
<dbReference type="InterPro" id="IPR006946">
    <property type="entry name" value="DGR2-like_dom"/>
</dbReference>
<dbReference type="Pfam" id="PF04862">
    <property type="entry name" value="DUF642"/>
    <property type="match status" value="2"/>
</dbReference>
<keyword evidence="3" id="KW-0964">Secreted</keyword>
<keyword evidence="8" id="KW-1185">Reference proteome</keyword>
<reference evidence="9" key="2">
    <citation type="submission" date="2025-08" db="UniProtKB">
        <authorList>
            <consortium name="RefSeq"/>
        </authorList>
    </citation>
    <scope>IDENTIFICATION</scope>
    <source>
        <tissue evidence="9">Leaf</tissue>
    </source>
</reference>
<protein>
    <submittedName>
        <fullName evidence="9">Protein DUF642 L-GALACTONO-1,4-LACTONE-RESPONSIVE GENE 2-like</fullName>
    </submittedName>
</protein>
<name>A0A9R0HYA2_SPIOL</name>
<proteinExistence type="predicted"/>
<evidence type="ECO:0000256" key="4">
    <source>
        <dbReference type="ARBA" id="ARBA00022729"/>
    </source>
</evidence>
<dbReference type="Gene3D" id="2.60.120.260">
    <property type="entry name" value="Galactose-binding domain-like"/>
    <property type="match status" value="1"/>
</dbReference>
<dbReference type="OrthoDB" id="1851446at2759"/>
<dbReference type="Proteomes" id="UP000813463">
    <property type="component" value="Chromosome 3"/>
</dbReference>
<evidence type="ECO:0000256" key="5">
    <source>
        <dbReference type="ARBA" id="ARBA00023180"/>
    </source>
</evidence>
<sequence>MASSSLNLMLVFFLISCTDYFVSSNDAIVLDGLLPNGNFEEGPKASDLKHTVIKGKYSLPKWVKKGLVEYISGGAQPGGFFFTVPRGVHAIRLGNEATIHQYVRVKKGSYYSLTFSATRTCALDEVLRISASNDSADLPIQTLFSSNGGDTYAWAFEATSQIIRVTFHNPGMEEDPACGPLLDAIAIKEMVPLPKPINGNIVKNGDFEIGPHVFKNFSTGVLLLPHAHDFITPLPGWIIESLKPVKYIDSKHFFVPSGSFAIELVGGRESAIAQIIRTIPNEFYLLTFKIGDAKNECHGEMLVEAFAAEDNVKVNYDSKGKGGFTSASLKFKAVTDRTRLTFWSSFYHTRLDDLSHMCGPILDDVRVVPLH</sequence>
<accession>A0A9R0HYA2</accession>
<evidence type="ECO:0000313" key="8">
    <source>
        <dbReference type="Proteomes" id="UP000813463"/>
    </source>
</evidence>
<evidence type="ECO:0000256" key="6">
    <source>
        <dbReference type="SAM" id="SignalP"/>
    </source>
</evidence>
<keyword evidence="4 6" id="KW-0732">Signal</keyword>
<feature type="domain" description="DUF642" evidence="7">
    <location>
        <begin position="201"/>
        <end position="367"/>
    </location>
</feature>
<dbReference type="SUPFAM" id="SSF49785">
    <property type="entry name" value="Galactose-binding domain-like"/>
    <property type="match status" value="1"/>
</dbReference>
<evidence type="ECO:0000256" key="1">
    <source>
        <dbReference type="ARBA" id="ARBA00004191"/>
    </source>
</evidence>
<feature type="chain" id="PRO_5040242333" evidence="6">
    <location>
        <begin position="25"/>
        <end position="371"/>
    </location>
</feature>
<evidence type="ECO:0000259" key="7">
    <source>
        <dbReference type="Pfam" id="PF04862"/>
    </source>
</evidence>
<dbReference type="AlphaFoldDB" id="A0A9R0HYA2"/>
<dbReference type="GO" id="GO:0030234">
    <property type="term" value="F:enzyme regulator activity"/>
    <property type="evidence" value="ECO:0000318"/>
    <property type="project" value="GO_Central"/>
</dbReference>
<feature type="domain" description="DUF642" evidence="7">
    <location>
        <begin position="32"/>
        <end position="188"/>
    </location>
</feature>
<dbReference type="RefSeq" id="XP_021839212.1">
    <property type="nucleotide sequence ID" value="XM_021983520.2"/>
</dbReference>
<dbReference type="GeneID" id="110778988"/>
<reference evidence="8" key="1">
    <citation type="journal article" date="2021" name="Nat. Commun.">
        <title>Genomic analyses provide insights into spinach domestication and the genetic basis of agronomic traits.</title>
        <authorList>
            <person name="Cai X."/>
            <person name="Sun X."/>
            <person name="Xu C."/>
            <person name="Sun H."/>
            <person name="Wang X."/>
            <person name="Ge C."/>
            <person name="Zhang Z."/>
            <person name="Wang Q."/>
            <person name="Fei Z."/>
            <person name="Jiao C."/>
            <person name="Wang Q."/>
        </authorList>
    </citation>
    <scope>NUCLEOTIDE SEQUENCE [LARGE SCALE GENOMIC DNA]</scope>
    <source>
        <strain evidence="8">cv. Varoflay</strain>
    </source>
</reference>
<dbReference type="InterPro" id="IPR052437">
    <property type="entry name" value="Pectin_Meth_Modulator"/>
</dbReference>
<keyword evidence="2" id="KW-0134">Cell wall</keyword>
<dbReference type="InterPro" id="IPR008979">
    <property type="entry name" value="Galactose-bd-like_sf"/>
</dbReference>
<feature type="signal peptide" evidence="6">
    <location>
        <begin position="1"/>
        <end position="24"/>
    </location>
</feature>
<dbReference type="PANTHER" id="PTHR31265:SF22">
    <property type="entry name" value="DUF642 DOMAIN-CONTAINING PROTEIN"/>
    <property type="match status" value="1"/>
</dbReference>
<dbReference type="PANTHER" id="PTHR31265">
    <property type="entry name" value="OS02G0527500 PROTEIN-RELATED"/>
    <property type="match status" value="1"/>
</dbReference>
<dbReference type="GO" id="GO:0009505">
    <property type="term" value="C:plant-type cell wall"/>
    <property type="evidence" value="ECO:0000318"/>
    <property type="project" value="GO_Central"/>
</dbReference>
<dbReference type="FunFam" id="2.60.120.260:FF:000031">
    <property type="entry name" value="DUF642 family protein"/>
    <property type="match status" value="1"/>
</dbReference>
<gene>
    <name evidence="9" type="primary">LOC110778988</name>
</gene>
<evidence type="ECO:0000313" key="9">
    <source>
        <dbReference type="RefSeq" id="XP_021839212.1"/>
    </source>
</evidence>
<evidence type="ECO:0000256" key="3">
    <source>
        <dbReference type="ARBA" id="ARBA00022525"/>
    </source>
</evidence>
<evidence type="ECO:0000256" key="2">
    <source>
        <dbReference type="ARBA" id="ARBA00022512"/>
    </source>
</evidence>
<dbReference type="GO" id="GO:1902066">
    <property type="term" value="P:regulation of cell wall pectin metabolic process"/>
    <property type="evidence" value="ECO:0000318"/>
    <property type="project" value="GO_Central"/>
</dbReference>
<comment type="subcellular location">
    <subcellularLocation>
        <location evidence="1">Secreted</location>
        <location evidence="1">Cell wall</location>
    </subcellularLocation>
</comment>
<keyword evidence="5" id="KW-0325">Glycoprotein</keyword>
<dbReference type="KEGG" id="soe:110778988"/>